<dbReference type="EMBL" id="AHMM02000025">
    <property type="protein sequence ID" value="EQA34776.1"/>
    <property type="molecule type" value="Genomic_DNA"/>
</dbReference>
<reference evidence="1 2" key="1">
    <citation type="submission" date="2013-05" db="EMBL/GenBank/DDBJ databases">
        <authorList>
            <person name="Harkins D.M."/>
            <person name="Durkin A.S."/>
            <person name="Brinkac L.M."/>
            <person name="Haft D.H."/>
            <person name="Selengut J.D."/>
            <person name="Sanka R."/>
            <person name="DePew J."/>
            <person name="Purushe J."/>
            <person name="Hartskeerl R.A."/>
            <person name="Ahmed A."/>
            <person name="van der Linden H."/>
            <person name="Goris M.G.A."/>
            <person name="Vinetz J.M."/>
            <person name="Sutton G.G."/>
            <person name="Nierman W.C."/>
            <person name="Fouts D.E."/>
        </authorList>
    </citation>
    <scope>NUCLEOTIDE SEQUENCE [LARGE SCALE GENOMIC DNA]</scope>
    <source>
        <strain evidence="1 2">10</strain>
    </source>
</reference>
<name>V6H7R5_9LEPT</name>
<comment type="caution">
    <text evidence="1">The sequence shown here is derived from an EMBL/GenBank/DDBJ whole genome shotgun (WGS) entry which is preliminary data.</text>
</comment>
<organism evidence="1 2">
    <name type="scientific">Leptospira inadai serovar Lyme str. 10</name>
    <dbReference type="NCBI Taxonomy" id="1049790"/>
    <lineage>
        <taxon>Bacteria</taxon>
        <taxon>Pseudomonadati</taxon>
        <taxon>Spirochaetota</taxon>
        <taxon>Spirochaetia</taxon>
        <taxon>Leptospirales</taxon>
        <taxon>Leptospiraceae</taxon>
        <taxon>Leptospira</taxon>
    </lineage>
</organism>
<gene>
    <name evidence="1" type="ORF">LEP1GSC047_1144</name>
</gene>
<evidence type="ECO:0000313" key="1">
    <source>
        <dbReference type="EMBL" id="EQA34776.1"/>
    </source>
</evidence>
<dbReference type="AlphaFoldDB" id="V6H7R5"/>
<protein>
    <submittedName>
        <fullName evidence="1">Uncharacterized protein</fullName>
    </submittedName>
</protein>
<evidence type="ECO:0000313" key="2">
    <source>
        <dbReference type="Proteomes" id="UP000018719"/>
    </source>
</evidence>
<dbReference type="Proteomes" id="UP000018719">
    <property type="component" value="Unassembled WGS sequence"/>
</dbReference>
<accession>V6H7R5</accession>
<sequence>MFGQLIGNVVDKSSAENAEIILRIPIICDKIAAAARISGHDRSGFFIESSLGGARLATVFERRFFYENFLSHFRALGFVALFFSGVRNARNL</sequence>
<proteinExistence type="predicted"/>